<dbReference type="KEGG" id="pab:PAB1814"/>
<dbReference type="eggNOG" id="arCOG04458">
    <property type="taxonomic scope" value="Archaea"/>
</dbReference>
<evidence type="ECO:0000313" key="3">
    <source>
        <dbReference type="EMBL" id="CAB49734.1"/>
    </source>
</evidence>
<dbReference type="Gene3D" id="2.30.110.10">
    <property type="entry name" value="Electron Transport, Fmn-binding Protein, Chain A"/>
    <property type="match status" value="1"/>
</dbReference>
<reference evidence="3" key="1">
    <citation type="submission" date="1999-07" db="EMBL/GenBank/DDBJ databases">
        <authorList>
            <person name="Genoscope"/>
        </authorList>
    </citation>
    <scope>NUCLEOTIDE SEQUENCE</scope>
    <source>
        <strain evidence="3">Orsay</strain>
    </source>
</reference>
<dbReference type="RefSeq" id="WP_010867942.1">
    <property type="nucleotide sequence ID" value="NC_000868.1"/>
</dbReference>
<gene>
    <name evidence="3" type="ordered locus">PAB1814</name>
</gene>
<reference evidence="3" key="2">
    <citation type="journal article" date="2000" name="J. Mol. Biol.">
        <title>Archaeal homologs of eukaryotic methylation guide small nucleolar RNAs: lessons from the Pyrococcus genomes.</title>
        <authorList>
            <person name="Gaspin C."/>
            <person name="Cavaille J."/>
            <person name="Erauso G."/>
        </authorList>
    </citation>
    <scope>NUCLEOTIDE SEQUENCE</scope>
    <source>
        <strain evidence="3">Orsay</strain>
    </source>
</reference>
<dbReference type="InterPro" id="IPR012349">
    <property type="entry name" value="Split_barrel_FMN-bd"/>
</dbReference>
<evidence type="ECO:0000313" key="4">
    <source>
        <dbReference type="EMBL" id="CCE70221.1"/>
    </source>
</evidence>
<dbReference type="PIR" id="E75127">
    <property type="entry name" value="E75127"/>
</dbReference>
<accession>Q9V0G9</accession>
<evidence type="ECO:0000313" key="5">
    <source>
        <dbReference type="Proteomes" id="UP000000810"/>
    </source>
</evidence>
<proteinExistence type="predicted"/>
<name>Q9V0G9_PYRAB</name>
<dbReference type="InterPro" id="IPR007386">
    <property type="entry name" value="DUF447_N"/>
</dbReference>
<dbReference type="Proteomes" id="UP000000810">
    <property type="component" value="Chromosome"/>
</dbReference>
<dbReference type="EMBL" id="HE613800">
    <property type="protein sequence ID" value="CCE70221.1"/>
    <property type="molecule type" value="Genomic_DNA"/>
</dbReference>
<dbReference type="Pfam" id="PF04289">
    <property type="entry name" value="DUF447_N"/>
    <property type="match status" value="1"/>
</dbReference>
<reference evidence="3 5" key="4">
    <citation type="journal article" date="2003" name="Mol. Microbiol.">
        <title>An integrated analysis of the genome of the hyperthermophilic archaeon Pyrococcus abyssi.</title>
        <authorList>
            <person name="Cohen G."/>
            <person name="Barbe V."/>
            <person name="Flament D."/>
            <person name="Galperin M."/>
            <person name="Heilig R."/>
            <person name="Ripp R."/>
            <person name="Lecompte O."/>
            <person name="Prieur D."/>
            <person name="Poch O."/>
            <person name="Quellerou J."/>
            <person name="Thierry J.C."/>
            <person name="Van der Oost J."/>
            <person name="Weissenbach J."/>
            <person name="Zivanovic Y."/>
            <person name="Forterre P."/>
        </authorList>
    </citation>
    <scope>NUCLEOTIDE SEQUENCE [LARGE SCALE GENOMIC DNA]</scope>
    <source>
        <strain evidence="5">GE5 / Orsay</strain>
        <strain evidence="3">Orsay</strain>
    </source>
</reference>
<dbReference type="Proteomes" id="UP000009139">
    <property type="component" value="Chromosome"/>
</dbReference>
<dbReference type="InterPro" id="IPR049288">
    <property type="entry name" value="DUF447_C"/>
</dbReference>
<feature type="domain" description="DUF447" evidence="2">
    <location>
        <begin position="137"/>
        <end position="194"/>
    </location>
</feature>
<feature type="domain" description="DUF447" evidence="1">
    <location>
        <begin position="14"/>
        <end position="129"/>
    </location>
</feature>
<reference evidence="4 6" key="5">
    <citation type="journal article" date="2012" name="Curr. Microbiol.">
        <title>Re-annotation of two hyperthermophilic archaea Pyrococcus abyssi GE5 and Pyrococcus furiosus DSM 3638.</title>
        <authorList>
            <person name="Gao J."/>
            <person name="Wang J."/>
        </authorList>
    </citation>
    <scope>GENOME REANNOTATION</scope>
    <source>
        <strain evidence="4">GE5</strain>
        <strain evidence="6">GE5 / Orsay</strain>
    </source>
</reference>
<keyword evidence="5" id="KW-1185">Reference proteome</keyword>
<protein>
    <recommendedName>
        <fullName evidence="7">DUF447 family protein</fullName>
    </recommendedName>
</protein>
<dbReference type="EMBL" id="AJ248285">
    <property type="protein sequence ID" value="CAB49734.1"/>
    <property type="molecule type" value="Genomic_DNA"/>
</dbReference>
<evidence type="ECO:0000259" key="2">
    <source>
        <dbReference type="Pfam" id="PF20766"/>
    </source>
</evidence>
<dbReference type="PATRIC" id="fig|272844.11.peg.865"/>
<dbReference type="SUPFAM" id="SSF50475">
    <property type="entry name" value="FMN-binding split barrel"/>
    <property type="match status" value="1"/>
</dbReference>
<organism evidence="3 5">
    <name type="scientific">Pyrococcus abyssi (strain GE5 / Orsay)</name>
    <dbReference type="NCBI Taxonomy" id="272844"/>
    <lineage>
        <taxon>Archaea</taxon>
        <taxon>Methanobacteriati</taxon>
        <taxon>Methanobacteriota</taxon>
        <taxon>Thermococci</taxon>
        <taxon>Thermococcales</taxon>
        <taxon>Thermococcaceae</taxon>
        <taxon>Pyrococcus</taxon>
    </lineage>
</organism>
<dbReference type="AlphaFoldDB" id="Q9V0G9"/>
<evidence type="ECO:0000259" key="1">
    <source>
        <dbReference type="Pfam" id="PF04289"/>
    </source>
</evidence>
<reference evidence="3" key="3">
    <citation type="journal article" date="2001" name="Genome Res.">
        <title>Genome evolution at the genus level: comparison of three complete genomes of hyperthermophilic archaea.</title>
        <authorList>
            <person name="Lecompte O."/>
            <person name="Ripp R."/>
            <person name="Puzos-Barbe V."/>
            <person name="Duprat S."/>
            <person name="Heilig R."/>
            <person name="Dietrich J."/>
            <person name="Thierry J.C."/>
            <person name="Poch O."/>
        </authorList>
    </citation>
    <scope>NUCLEOTIDE SEQUENCE</scope>
    <source>
        <strain evidence="3">Orsay</strain>
    </source>
</reference>
<dbReference type="STRING" id="272844.PAB1814"/>
<evidence type="ECO:0000313" key="6">
    <source>
        <dbReference type="Proteomes" id="UP000009139"/>
    </source>
</evidence>
<evidence type="ECO:0008006" key="7">
    <source>
        <dbReference type="Google" id="ProtNLM"/>
    </source>
</evidence>
<dbReference type="OrthoDB" id="146030at2157"/>
<dbReference type="Pfam" id="PF20766">
    <property type="entry name" value="DUF447_C"/>
    <property type="match status" value="1"/>
</dbReference>
<dbReference type="InterPro" id="IPR016733">
    <property type="entry name" value="UCP018747"/>
</dbReference>
<dbReference type="PIRSF" id="PIRSF018747">
    <property type="entry name" value="UCP018747"/>
    <property type="match status" value="1"/>
</dbReference>
<sequence>MSLETLFPEEGKVYECLLITRSNVTPIGIVRIGDSLKFKIFEGKSFLDLEESSYAIVQVVDDVELLASLAFNFFPELELEDAVRVPLKKVKGYPWVEGVTNCKEILVKDELGESRAKACSLKPVYVGIVKRILKPISRADNYLLELAVLGTRILVARNRGINVRELEEEAEKVYMMYKKLGGNSKIGEKIYELIKRV</sequence>
<dbReference type="HOGENOM" id="CLU_1381451_0_0_2"/>